<comment type="caution">
    <text evidence="1">The sequence shown here is derived from an EMBL/GenBank/DDBJ whole genome shotgun (WGS) entry which is preliminary data.</text>
</comment>
<name>A0A1J5JK81_NEOTH</name>
<protein>
    <recommendedName>
        <fullName evidence="3">Transposase</fullName>
    </recommendedName>
</protein>
<dbReference type="AlphaFoldDB" id="A0A1J5JK81"/>
<gene>
    <name evidence="1" type="ORF">MOOR_07760</name>
</gene>
<evidence type="ECO:0008006" key="3">
    <source>
        <dbReference type="Google" id="ProtNLM"/>
    </source>
</evidence>
<proteinExistence type="predicted"/>
<dbReference type="Proteomes" id="UP000182743">
    <property type="component" value="Unassembled WGS sequence"/>
</dbReference>
<dbReference type="RefSeq" id="WP_071520542.1">
    <property type="nucleotide sequence ID" value="NZ_CP136416.1"/>
</dbReference>
<reference evidence="1 2" key="1">
    <citation type="submission" date="2016-08" db="EMBL/GenBank/DDBJ databases">
        <title>Genome-based comparison of Moorella thermoacetic strains.</title>
        <authorList>
            <person name="Poehlein A."/>
            <person name="Bengelsdorf F.R."/>
            <person name="Esser C."/>
            <person name="Duerre P."/>
            <person name="Daniel R."/>
        </authorList>
    </citation>
    <scope>NUCLEOTIDE SEQUENCE [LARGE SCALE GENOMIC DNA]</scope>
    <source>
        <strain evidence="1 2">DSM 11768</strain>
    </source>
</reference>
<accession>A0A1J5JK81</accession>
<dbReference type="NCBIfam" id="NF047593">
    <property type="entry name" value="IS66_ISAeme5_TnpA"/>
    <property type="match status" value="1"/>
</dbReference>
<evidence type="ECO:0000313" key="1">
    <source>
        <dbReference type="EMBL" id="OIQ09934.1"/>
    </source>
</evidence>
<dbReference type="EMBL" id="MIHH01000002">
    <property type="protein sequence ID" value="OIQ09934.1"/>
    <property type="molecule type" value="Genomic_DNA"/>
</dbReference>
<organism evidence="1 2">
    <name type="scientific">Neomoorella thermoacetica</name>
    <name type="common">Clostridium thermoaceticum</name>
    <dbReference type="NCBI Taxonomy" id="1525"/>
    <lineage>
        <taxon>Bacteria</taxon>
        <taxon>Bacillati</taxon>
        <taxon>Bacillota</taxon>
        <taxon>Clostridia</taxon>
        <taxon>Neomoorellales</taxon>
        <taxon>Neomoorellaceae</taxon>
        <taxon>Neomoorella</taxon>
    </lineage>
</organism>
<sequence length="107" mass="12146">MTKAELQELWASRIAEYRDSGQSVKEWCATHEGVSPWQLWYWLRKYKNQNGVLSAQSTRWLPVEISEQTSNVSNSLLVRIGPAIIEVSPSFDPVLLSQVVKVLVALC</sequence>
<evidence type="ECO:0000313" key="2">
    <source>
        <dbReference type="Proteomes" id="UP000182743"/>
    </source>
</evidence>